<feature type="domain" description="DUF1559" evidence="1">
    <location>
        <begin position="32"/>
        <end position="83"/>
    </location>
</feature>
<gene>
    <name evidence="2" type="ORF">NB063_21630</name>
</gene>
<evidence type="ECO:0000313" key="2">
    <source>
        <dbReference type="EMBL" id="MCM2373221.1"/>
    </source>
</evidence>
<reference evidence="2 3" key="1">
    <citation type="journal article" date="2022" name="Syst. Appl. Microbiol.">
        <title>Rhodopirellula aestuarii sp. nov., a novel member of the genus Rhodopirellula isolated from brackish sediments collected in the Tagus River estuary, Portugal.</title>
        <authorList>
            <person name="Vitorino I.R."/>
            <person name="Klimek D."/>
            <person name="Calusinska M."/>
            <person name="Lobo-da-Cunha A."/>
            <person name="Vasconcelos V."/>
            <person name="Lage O.M."/>
        </authorList>
    </citation>
    <scope>NUCLEOTIDE SEQUENCE [LARGE SCALE GENOMIC DNA]</scope>
    <source>
        <strain evidence="2 3">ICT_H3.1</strain>
    </source>
</reference>
<proteinExistence type="predicted"/>
<dbReference type="RefSeq" id="WP_250930896.1">
    <property type="nucleotide sequence ID" value="NZ_JAMQBK010000060.1"/>
</dbReference>
<dbReference type="InterPro" id="IPR011453">
    <property type="entry name" value="DUF1559"/>
</dbReference>
<dbReference type="Proteomes" id="UP001202961">
    <property type="component" value="Unassembled WGS sequence"/>
</dbReference>
<sequence>MAGLLSKVAALGDVYWRNTHRDHPHNWRPCHRAISGSELNPLNPETCGQYNGNMITPSSNHVGCCHLLMSDGAITLTADSIDAGSDSVHRYPTKYVAL</sequence>
<organism evidence="2 3">
    <name type="scientific">Aporhodopirellula aestuarii</name>
    <dbReference type="NCBI Taxonomy" id="2950107"/>
    <lineage>
        <taxon>Bacteria</taxon>
        <taxon>Pseudomonadati</taxon>
        <taxon>Planctomycetota</taxon>
        <taxon>Planctomycetia</taxon>
        <taxon>Pirellulales</taxon>
        <taxon>Pirellulaceae</taxon>
        <taxon>Aporhodopirellula</taxon>
    </lineage>
</organism>
<accession>A0ABT0U8W3</accession>
<evidence type="ECO:0000313" key="3">
    <source>
        <dbReference type="Proteomes" id="UP001202961"/>
    </source>
</evidence>
<evidence type="ECO:0000259" key="1">
    <source>
        <dbReference type="Pfam" id="PF07596"/>
    </source>
</evidence>
<comment type="caution">
    <text evidence="2">The sequence shown here is derived from an EMBL/GenBank/DDBJ whole genome shotgun (WGS) entry which is preliminary data.</text>
</comment>
<dbReference type="Pfam" id="PF07596">
    <property type="entry name" value="SBP_bac_10"/>
    <property type="match status" value="1"/>
</dbReference>
<protein>
    <submittedName>
        <fullName evidence="2">DUF1559 domain-containing protein</fullName>
    </submittedName>
</protein>
<keyword evidence="3" id="KW-1185">Reference proteome</keyword>
<name>A0ABT0U8W3_9BACT</name>
<dbReference type="EMBL" id="JAMQBK010000060">
    <property type="protein sequence ID" value="MCM2373221.1"/>
    <property type="molecule type" value="Genomic_DNA"/>
</dbReference>